<dbReference type="InterPro" id="IPR021139">
    <property type="entry name" value="NYN"/>
</dbReference>
<dbReference type="Gene3D" id="3.40.50.1010">
    <property type="entry name" value="5'-nuclease"/>
    <property type="match status" value="1"/>
</dbReference>
<keyword evidence="3" id="KW-1185">Reference proteome</keyword>
<dbReference type="STRING" id="180088.A0A1J8Q2G9"/>
<accession>A0A1J8Q2G9</accession>
<reference evidence="2 3" key="1">
    <citation type="submission" date="2016-03" db="EMBL/GenBank/DDBJ databases">
        <title>Comparative genomics of the ectomycorrhizal sister species Rhizopogon vinicolor and Rhizopogon vesiculosus (Basidiomycota: Boletales) reveals a divergence of the mating type B locus.</title>
        <authorList>
            <person name="Mujic A.B."/>
            <person name="Kuo A."/>
            <person name="Tritt A."/>
            <person name="Lipzen A."/>
            <person name="Chen C."/>
            <person name="Johnson J."/>
            <person name="Sharma A."/>
            <person name="Barry K."/>
            <person name="Grigoriev I.V."/>
            <person name="Spatafora J.W."/>
        </authorList>
    </citation>
    <scope>NUCLEOTIDE SEQUENCE [LARGE SCALE GENOMIC DNA]</scope>
    <source>
        <strain evidence="2 3">AM-OR11-056</strain>
    </source>
</reference>
<dbReference type="Proteomes" id="UP000183567">
    <property type="component" value="Unassembled WGS sequence"/>
</dbReference>
<protein>
    <recommendedName>
        <fullName evidence="1">NYN domain-containing protein</fullName>
    </recommendedName>
</protein>
<dbReference type="EMBL" id="LVVM01003200">
    <property type="protein sequence ID" value="OJA15269.1"/>
    <property type="molecule type" value="Genomic_DNA"/>
</dbReference>
<dbReference type="AlphaFoldDB" id="A0A1J8Q2G9"/>
<organism evidence="2 3">
    <name type="scientific">Rhizopogon vesiculosus</name>
    <dbReference type="NCBI Taxonomy" id="180088"/>
    <lineage>
        <taxon>Eukaryota</taxon>
        <taxon>Fungi</taxon>
        <taxon>Dikarya</taxon>
        <taxon>Basidiomycota</taxon>
        <taxon>Agaricomycotina</taxon>
        <taxon>Agaricomycetes</taxon>
        <taxon>Agaricomycetidae</taxon>
        <taxon>Boletales</taxon>
        <taxon>Suillineae</taxon>
        <taxon>Rhizopogonaceae</taxon>
        <taxon>Rhizopogon</taxon>
    </lineage>
</organism>
<name>A0A1J8Q2G9_9AGAM</name>
<feature type="non-terminal residue" evidence="2">
    <location>
        <position position="119"/>
    </location>
</feature>
<dbReference type="Pfam" id="PF01936">
    <property type="entry name" value="NYN"/>
    <property type="match status" value="1"/>
</dbReference>
<proteinExistence type="predicted"/>
<comment type="caution">
    <text evidence="2">The sequence shown here is derived from an EMBL/GenBank/DDBJ whole genome shotgun (WGS) entry which is preliminary data.</text>
</comment>
<evidence type="ECO:0000259" key="1">
    <source>
        <dbReference type="Pfam" id="PF01936"/>
    </source>
</evidence>
<dbReference type="GO" id="GO:0004540">
    <property type="term" value="F:RNA nuclease activity"/>
    <property type="evidence" value="ECO:0007669"/>
    <property type="project" value="InterPro"/>
</dbReference>
<feature type="domain" description="NYN" evidence="1">
    <location>
        <begin position="1"/>
        <end position="60"/>
    </location>
</feature>
<sequence length="119" mass="13258">MLAFAIDHDSPATIILIAGDRDYAYAMSTLRLRQYIVVLIMPSGPNTPQSLQSQASVVIDWNYAILGKRSECDTPLVRQPGPYHDLDEDLIERLTREIWDSIEDPTVARLSSSHSTATA</sequence>
<dbReference type="OrthoDB" id="549353at2759"/>
<evidence type="ECO:0000313" key="2">
    <source>
        <dbReference type="EMBL" id="OJA15269.1"/>
    </source>
</evidence>
<gene>
    <name evidence="2" type="ORF">AZE42_13023</name>
</gene>
<evidence type="ECO:0000313" key="3">
    <source>
        <dbReference type="Proteomes" id="UP000183567"/>
    </source>
</evidence>